<protein>
    <recommendedName>
        <fullName evidence="1">Aminoglycoside phosphotransferase domain-containing protein</fullName>
    </recommendedName>
</protein>
<reference evidence="2" key="1">
    <citation type="submission" date="2020-02" db="EMBL/GenBank/DDBJ databases">
        <authorList>
            <person name="Meier V. D."/>
        </authorList>
    </citation>
    <scope>NUCLEOTIDE SEQUENCE</scope>
    <source>
        <strain evidence="2">AVDCRST_MAG82</strain>
    </source>
</reference>
<evidence type="ECO:0000313" key="2">
    <source>
        <dbReference type="EMBL" id="CAA9404188.1"/>
    </source>
</evidence>
<dbReference type="InterPro" id="IPR011009">
    <property type="entry name" value="Kinase-like_dom_sf"/>
</dbReference>
<feature type="domain" description="Aminoglycoside phosphotransferase" evidence="1">
    <location>
        <begin position="10"/>
        <end position="199"/>
    </location>
</feature>
<dbReference type="Gene3D" id="3.90.1200.10">
    <property type="match status" value="1"/>
</dbReference>
<sequence>MPDLVTTRTGETLVWIAGRLYDAQEFLGGEPPCAHRRGQDPVPNVASAIAPERLAALAEALARLHLSTSGLQPGYSSPLLPERLRSLEAMAEERRKPLMQAAQTRGTGEDRDIALRWLALVPDALDAALGVAGRLPLGEMSEVLCHADLWRAHVRFEDGYFTGFADFESLVLASPALDLAQLVAHFGGRGNTEAVIQSYGTVAPLTGADEAALVPEMVADLAAEGLWALEELSAGSSGLRPAQEASHRLNLRLLLGPLEQAAATCVRSAR</sequence>
<proteinExistence type="predicted"/>
<dbReference type="Pfam" id="PF01636">
    <property type="entry name" value="APH"/>
    <property type="match status" value="1"/>
</dbReference>
<organism evidence="2">
    <name type="scientific">uncultured Rubrobacteraceae bacterium</name>
    <dbReference type="NCBI Taxonomy" id="349277"/>
    <lineage>
        <taxon>Bacteria</taxon>
        <taxon>Bacillati</taxon>
        <taxon>Actinomycetota</taxon>
        <taxon>Rubrobacteria</taxon>
        <taxon>Rubrobacterales</taxon>
        <taxon>Rubrobacteraceae</taxon>
        <taxon>environmental samples</taxon>
    </lineage>
</organism>
<evidence type="ECO:0000259" key="1">
    <source>
        <dbReference type="Pfam" id="PF01636"/>
    </source>
</evidence>
<dbReference type="EMBL" id="CADCVA010000054">
    <property type="protein sequence ID" value="CAA9404188.1"/>
    <property type="molecule type" value="Genomic_DNA"/>
</dbReference>
<dbReference type="AlphaFoldDB" id="A0A6J4P227"/>
<dbReference type="SUPFAM" id="SSF56112">
    <property type="entry name" value="Protein kinase-like (PK-like)"/>
    <property type="match status" value="1"/>
</dbReference>
<dbReference type="InterPro" id="IPR002575">
    <property type="entry name" value="Aminoglycoside_PTrfase"/>
</dbReference>
<gene>
    <name evidence="2" type="ORF">AVDCRST_MAG82-383</name>
</gene>
<name>A0A6J4P227_9ACTN</name>
<accession>A0A6J4P227</accession>